<protein>
    <submittedName>
        <fullName evidence="1">Uncharacterized protein</fullName>
    </submittedName>
</protein>
<dbReference type="PATRIC" id="fig|2064.6.peg.544"/>
<evidence type="ECO:0000313" key="1">
    <source>
        <dbReference type="EMBL" id="KIQ66469.1"/>
    </source>
</evidence>
<dbReference type="RefSeq" id="WP_043907682.1">
    <property type="nucleotide sequence ID" value="NZ_JXZB01000001.1"/>
</dbReference>
<comment type="caution">
    <text evidence="1">The sequence shown here is derived from an EMBL/GenBank/DDBJ whole genome shotgun (WGS) entry which is preliminary data.</text>
</comment>
<organism evidence="1 2">
    <name type="scientific">Kitasatospora griseola</name>
    <name type="common">Streptomyces griseolosporeus</name>
    <dbReference type="NCBI Taxonomy" id="2064"/>
    <lineage>
        <taxon>Bacteria</taxon>
        <taxon>Bacillati</taxon>
        <taxon>Actinomycetota</taxon>
        <taxon>Actinomycetes</taxon>
        <taxon>Kitasatosporales</taxon>
        <taxon>Streptomycetaceae</taxon>
        <taxon>Kitasatospora</taxon>
    </lineage>
</organism>
<reference evidence="1 2" key="1">
    <citation type="submission" date="2015-02" db="EMBL/GenBank/DDBJ databases">
        <title>Draft genome sequence of Kitasatospora griseola MF730-N6, a bafilomycin, terpentecin and satosporin producer.</title>
        <authorList>
            <person name="Arens J.C."/>
            <person name="Haltli B."/>
            <person name="Kerr R.G."/>
        </authorList>
    </citation>
    <scope>NUCLEOTIDE SEQUENCE [LARGE SCALE GENOMIC DNA]</scope>
    <source>
        <strain evidence="1 2">MF730-N6</strain>
    </source>
</reference>
<dbReference type="AlphaFoldDB" id="A0A0D0PVD1"/>
<name>A0A0D0PVD1_KITGR</name>
<accession>A0A0D0PVD1</accession>
<dbReference type="EMBL" id="JXZB01000001">
    <property type="protein sequence ID" value="KIQ66469.1"/>
    <property type="molecule type" value="Genomic_DNA"/>
</dbReference>
<sequence length="137" mass="14324">MPVKYIAVNTRSELFAPAVRAFGNIAIVGRAGFGTPTTAPGALIPALGNARLSRVGLRAVETVVQAVLAPLVARQVIDGFGVVIPLLTLLDKDPADLTAEEADEVSHARATRSVDMSVEVVYAGAIHRLTIDLVLKG</sequence>
<keyword evidence="2" id="KW-1185">Reference proteome</keyword>
<dbReference type="Proteomes" id="UP000032066">
    <property type="component" value="Unassembled WGS sequence"/>
</dbReference>
<dbReference type="OrthoDB" id="9255527at2"/>
<gene>
    <name evidence="1" type="ORF">TR51_02410</name>
</gene>
<evidence type="ECO:0000313" key="2">
    <source>
        <dbReference type="Proteomes" id="UP000032066"/>
    </source>
</evidence>
<dbReference type="STRING" id="2064.TR51_02410"/>
<proteinExistence type="predicted"/>